<feature type="compositionally biased region" description="Low complexity" evidence="1">
    <location>
        <begin position="658"/>
        <end position="677"/>
    </location>
</feature>
<reference evidence="3" key="1">
    <citation type="journal article" date="2020" name="bioRxiv">
        <title>Comparative genomics of Chlamydomonas.</title>
        <authorList>
            <person name="Craig R.J."/>
            <person name="Hasan A.R."/>
            <person name="Ness R.W."/>
            <person name="Keightley P.D."/>
        </authorList>
    </citation>
    <scope>NUCLEOTIDE SEQUENCE</scope>
    <source>
        <strain evidence="3">CCAP 11/70</strain>
    </source>
</reference>
<feature type="transmembrane region" description="Helical" evidence="2">
    <location>
        <begin position="811"/>
        <end position="832"/>
    </location>
</feature>
<evidence type="ECO:0000313" key="3">
    <source>
        <dbReference type="EMBL" id="KAG2496247.1"/>
    </source>
</evidence>
<dbReference type="EMBL" id="JAEHOE010000020">
    <property type="protein sequence ID" value="KAG2496247.1"/>
    <property type="molecule type" value="Genomic_DNA"/>
</dbReference>
<dbReference type="Proteomes" id="UP000612055">
    <property type="component" value="Unassembled WGS sequence"/>
</dbReference>
<feature type="compositionally biased region" description="Low complexity" evidence="1">
    <location>
        <begin position="604"/>
        <end position="618"/>
    </location>
</feature>
<feature type="region of interest" description="Disordered" evidence="1">
    <location>
        <begin position="647"/>
        <end position="677"/>
    </location>
</feature>
<keyword evidence="4" id="KW-1185">Reference proteome</keyword>
<keyword evidence="2" id="KW-0812">Transmembrane</keyword>
<gene>
    <name evidence="3" type="ORF">HYH03_005845</name>
</gene>
<evidence type="ECO:0000256" key="2">
    <source>
        <dbReference type="SAM" id="Phobius"/>
    </source>
</evidence>
<accession>A0A835Y4F9</accession>
<organism evidence="3 4">
    <name type="scientific">Edaphochlamys debaryana</name>
    <dbReference type="NCBI Taxonomy" id="47281"/>
    <lineage>
        <taxon>Eukaryota</taxon>
        <taxon>Viridiplantae</taxon>
        <taxon>Chlorophyta</taxon>
        <taxon>core chlorophytes</taxon>
        <taxon>Chlorophyceae</taxon>
        <taxon>CS clade</taxon>
        <taxon>Chlamydomonadales</taxon>
        <taxon>Chlamydomonadales incertae sedis</taxon>
        <taxon>Edaphochlamys</taxon>
    </lineage>
</organism>
<evidence type="ECO:0000256" key="1">
    <source>
        <dbReference type="SAM" id="MobiDB-lite"/>
    </source>
</evidence>
<comment type="caution">
    <text evidence="3">The sequence shown here is derived from an EMBL/GenBank/DDBJ whole genome shotgun (WGS) entry which is preliminary data.</text>
</comment>
<proteinExistence type="predicted"/>
<name>A0A835Y4F9_9CHLO</name>
<feature type="compositionally biased region" description="Low complexity" evidence="1">
    <location>
        <begin position="587"/>
        <end position="597"/>
    </location>
</feature>
<keyword evidence="2" id="KW-1133">Transmembrane helix</keyword>
<protein>
    <submittedName>
        <fullName evidence="3">Uncharacterized protein</fullName>
    </submittedName>
</protein>
<dbReference type="AlphaFoldDB" id="A0A835Y4F9"/>
<sequence>MSIAELQQAKGQLDAASDVLDHAGQHAADFLLDGGLRVGLLRLVAFGTRLPLPTTEVAEGAELLEAQRDLYFEASRMLFSMLYASLPSPACTAAQVDLARGLLRTQALHAAARQLAGAAAPTAEAQSKAAAACLFSATNTLFGLFWTAWHTRGGKVLLPGLAAAVAESHVLEHAARLLLCLRRAAAAGAALASTAAAVEAPTDRARLAQPLSGPCAQHAALVVGLEALGVLEGAEGAGGQGPCPCACLSGPPGEYQTLGSALIGLVWALHPTLGEGPTSPDCITAARLLLRLGSALVASAADGGGPAEGPAEGQVAGTVVPPPHQRAALTPADRTMVLKSTVPMLLDRVPYLDYALQPLSRSTGTRSQPQAPAVVADVWRLLSALLRPEGLAGLEQDTVRRMLQRLPELLVASGDAFRKSSSSPVRAWDWASSFRRPLYALLRPELHGPVSDEGTLGSIKRRLAKLLEACSTADLGAGFDTYAWALPAEPAPPLAAALAGGALPLLERLLRRAGEAPEGLESSLLYDVAHIAPSVRQRLSLVLSSALPQWLPELSRLALQAAALDEAAWREEQRGEAQAQRGRRAQAQRGRVQAQRGRPPPAGRQPGRRPGAGQAASAAESAASTELIDYLSFLLLVLSAHAKHVLGDKGSRSPLPKASLTTGGEASGSAAGSSAASTVDGARPLAGLLRGEDLVSLVGAALGLLERRRPEPPHMLYVKTISWAARLSSSHPAAVRAALSPKRAHPWRPSAVRAAAEALRSTGDRGPDTAAAEALAGRLQAWAAGEEAAAFSWRWAWAWAWAEVLDMARPVLAATMVGVLVGLLALAVRALAH</sequence>
<keyword evidence="2" id="KW-0472">Membrane</keyword>
<feature type="region of interest" description="Disordered" evidence="1">
    <location>
        <begin position="573"/>
        <end position="618"/>
    </location>
</feature>
<evidence type="ECO:0000313" key="4">
    <source>
        <dbReference type="Proteomes" id="UP000612055"/>
    </source>
</evidence>